<dbReference type="Proteomes" id="UP001626536">
    <property type="component" value="Chromosome"/>
</dbReference>
<dbReference type="Gene3D" id="3.30.479.30">
    <property type="entry name" value="Band 7 domain"/>
    <property type="match status" value="1"/>
</dbReference>
<comment type="similarity">
    <text evidence="2">Belongs to the band 7/mec-2 family.</text>
</comment>
<evidence type="ECO:0000259" key="3">
    <source>
        <dbReference type="SMART" id="SM00244"/>
    </source>
</evidence>
<gene>
    <name evidence="4" type="ORF">RZS28_05650</name>
</gene>
<evidence type="ECO:0000256" key="2">
    <source>
        <dbReference type="ARBA" id="ARBA00008164"/>
    </source>
</evidence>
<dbReference type="PANTHER" id="PTHR10264">
    <property type="entry name" value="BAND 7 PROTEIN-RELATED"/>
    <property type="match status" value="1"/>
</dbReference>
<name>A0ABZ0HU23_9HYPH</name>
<dbReference type="InterPro" id="IPR036013">
    <property type="entry name" value="Band_7/SPFH_dom_sf"/>
</dbReference>
<protein>
    <submittedName>
        <fullName evidence="4">SPFH domain-containing protein</fullName>
    </submittedName>
</protein>
<dbReference type="InterPro" id="IPR001107">
    <property type="entry name" value="Band_7"/>
</dbReference>
<dbReference type="PANTHER" id="PTHR10264:SF19">
    <property type="entry name" value="AT06885P-RELATED"/>
    <property type="match status" value="1"/>
</dbReference>
<dbReference type="RefSeq" id="WP_407340360.1">
    <property type="nucleotide sequence ID" value="NZ_CP136862.1"/>
</dbReference>
<dbReference type="PRINTS" id="PR00721">
    <property type="entry name" value="STOMATIN"/>
</dbReference>
<dbReference type="EMBL" id="CP136862">
    <property type="protein sequence ID" value="WOJ90772.1"/>
    <property type="molecule type" value="Genomic_DNA"/>
</dbReference>
<dbReference type="Pfam" id="PF01145">
    <property type="entry name" value="Band_7"/>
    <property type="match status" value="1"/>
</dbReference>
<feature type="domain" description="Band 7" evidence="3">
    <location>
        <begin position="21"/>
        <end position="178"/>
    </location>
</feature>
<reference evidence="4 5" key="1">
    <citation type="submission" date="2023-10" db="EMBL/GenBank/DDBJ databases">
        <title>Novel methanotroph of the genus Methylocapsa from a subarctic wetland.</title>
        <authorList>
            <person name="Belova S.E."/>
            <person name="Oshkin I.Y."/>
            <person name="Miroshnikov K."/>
            <person name="Dedysh S.N."/>
        </authorList>
    </citation>
    <scope>NUCLEOTIDE SEQUENCE [LARGE SCALE GENOMIC DNA]</scope>
    <source>
        <strain evidence="4 5">RX1</strain>
    </source>
</reference>
<comment type="subcellular location">
    <subcellularLocation>
        <location evidence="1">Membrane</location>
        <topology evidence="1">Single-pass membrane protein</topology>
    </subcellularLocation>
</comment>
<dbReference type="InterPro" id="IPR043202">
    <property type="entry name" value="Band-7_stomatin-like"/>
</dbReference>
<dbReference type="Gene3D" id="6.10.250.2090">
    <property type="match status" value="1"/>
</dbReference>
<dbReference type="SMART" id="SM00244">
    <property type="entry name" value="PHB"/>
    <property type="match status" value="1"/>
</dbReference>
<proteinExistence type="inferred from homology"/>
<evidence type="ECO:0000313" key="5">
    <source>
        <dbReference type="Proteomes" id="UP001626536"/>
    </source>
</evidence>
<keyword evidence="5" id="KW-1185">Reference proteome</keyword>
<evidence type="ECO:0000256" key="1">
    <source>
        <dbReference type="ARBA" id="ARBA00004167"/>
    </source>
</evidence>
<evidence type="ECO:0000313" key="4">
    <source>
        <dbReference type="EMBL" id="WOJ90772.1"/>
    </source>
</evidence>
<sequence>MFDVHAIIAAVAIALVLLLLASLRIANQYQRAVVFQLGRYVRTAGPGLYLLIPLVEWSRTVDMRTMTTAVEQQEAITKDNVPVKINAVIWRKVIDPERSVIEVVNVGESVVQVAVTALRGVIGQHTLDDVLKEQDTISAALQDSIDRVTEPWGVKVERVQMKNVEIPNSMQRAMAQEAEAHREKRARRIKAEAEVEAAALLRQAAETIMQSPAGLELRRMQMITEVGAEQNTMTIIMMPSEFVEMARAFAGSGGEGGR</sequence>
<dbReference type="InterPro" id="IPR001972">
    <property type="entry name" value="Stomatin_HflK_fam"/>
</dbReference>
<dbReference type="SUPFAM" id="SSF117892">
    <property type="entry name" value="Band 7/SPFH domain"/>
    <property type="match status" value="1"/>
</dbReference>
<organism evidence="4 5">
    <name type="scientific">Methylocapsa polymorpha</name>
    <dbReference type="NCBI Taxonomy" id="3080828"/>
    <lineage>
        <taxon>Bacteria</taxon>
        <taxon>Pseudomonadati</taxon>
        <taxon>Pseudomonadota</taxon>
        <taxon>Alphaproteobacteria</taxon>
        <taxon>Hyphomicrobiales</taxon>
        <taxon>Beijerinckiaceae</taxon>
        <taxon>Methylocapsa</taxon>
    </lineage>
</organism>
<accession>A0ABZ0HU23</accession>